<name>A0A5E4NFC2_9HEMI</name>
<evidence type="ECO:0000313" key="1">
    <source>
        <dbReference type="EMBL" id="VVC42363.1"/>
    </source>
</evidence>
<protein>
    <submittedName>
        <fullName evidence="1">Uncharacterized protein</fullName>
    </submittedName>
</protein>
<dbReference type="EMBL" id="CABPRJ010001948">
    <property type="protein sequence ID" value="VVC42363.1"/>
    <property type="molecule type" value="Genomic_DNA"/>
</dbReference>
<dbReference type="AlphaFoldDB" id="A0A5E4NFC2"/>
<organism evidence="1 2">
    <name type="scientific">Cinara cedri</name>
    <dbReference type="NCBI Taxonomy" id="506608"/>
    <lineage>
        <taxon>Eukaryota</taxon>
        <taxon>Metazoa</taxon>
        <taxon>Ecdysozoa</taxon>
        <taxon>Arthropoda</taxon>
        <taxon>Hexapoda</taxon>
        <taxon>Insecta</taxon>
        <taxon>Pterygota</taxon>
        <taxon>Neoptera</taxon>
        <taxon>Paraneoptera</taxon>
        <taxon>Hemiptera</taxon>
        <taxon>Sternorrhyncha</taxon>
        <taxon>Aphidomorpha</taxon>
        <taxon>Aphidoidea</taxon>
        <taxon>Aphididae</taxon>
        <taxon>Lachninae</taxon>
        <taxon>Cinara</taxon>
    </lineage>
</organism>
<keyword evidence="2" id="KW-1185">Reference proteome</keyword>
<gene>
    <name evidence="1" type="ORF">CINCED_3A000460</name>
</gene>
<proteinExistence type="predicted"/>
<dbReference type="Proteomes" id="UP000325440">
    <property type="component" value="Unassembled WGS sequence"/>
</dbReference>
<sequence length="107" mass="11926">MLKKNAVPSIFPEIYNELFAETLCSISVEGDKSNYDNDPSDQLDIIDGSMDVLDQTTVMQEPSINLLDGQSEALTSSRLKSRLVQKVSKTKYFAGNFKLDDKSNSNE</sequence>
<evidence type="ECO:0000313" key="2">
    <source>
        <dbReference type="Proteomes" id="UP000325440"/>
    </source>
</evidence>
<accession>A0A5E4NFC2</accession>
<reference evidence="1 2" key="1">
    <citation type="submission" date="2019-08" db="EMBL/GenBank/DDBJ databases">
        <authorList>
            <person name="Alioto T."/>
            <person name="Alioto T."/>
            <person name="Gomez Garrido J."/>
        </authorList>
    </citation>
    <scope>NUCLEOTIDE SEQUENCE [LARGE SCALE GENOMIC DNA]</scope>
</reference>